<evidence type="ECO:0000313" key="2">
    <source>
        <dbReference type="Proteomes" id="UP000176998"/>
    </source>
</evidence>
<dbReference type="GeneID" id="34566905"/>
<gene>
    <name evidence="1" type="ORF">CORC01_13779</name>
</gene>
<dbReference type="PANTHER" id="PTHR38790:SF4">
    <property type="entry name" value="2EXR DOMAIN-CONTAINING PROTEIN"/>
    <property type="match status" value="1"/>
</dbReference>
<keyword evidence="2" id="KW-1185">Reference proteome</keyword>
<evidence type="ECO:0000313" key="1">
    <source>
        <dbReference type="EMBL" id="OHE90924.1"/>
    </source>
</evidence>
<reference evidence="1 2" key="1">
    <citation type="submission" date="2016-09" db="EMBL/GenBank/DDBJ databases">
        <authorList>
            <person name="Capua I."/>
            <person name="De Benedictis P."/>
            <person name="Joannis T."/>
            <person name="Lombin L.H."/>
            <person name="Cattoli G."/>
        </authorList>
    </citation>
    <scope>NUCLEOTIDE SEQUENCE [LARGE SCALE GENOMIC DNA]</scope>
    <source>
        <strain evidence="1 2">IMI 309357</strain>
    </source>
</reference>
<comment type="caution">
    <text evidence="1">The sequence shown here is derived from an EMBL/GenBank/DDBJ whole genome shotgun (WGS) entry which is preliminary data.</text>
</comment>
<dbReference type="AlphaFoldDB" id="A0A1G4AP29"/>
<proteinExistence type="predicted"/>
<organism evidence="1 2">
    <name type="scientific">Colletotrichum orchidophilum</name>
    <dbReference type="NCBI Taxonomy" id="1209926"/>
    <lineage>
        <taxon>Eukaryota</taxon>
        <taxon>Fungi</taxon>
        <taxon>Dikarya</taxon>
        <taxon>Ascomycota</taxon>
        <taxon>Pezizomycotina</taxon>
        <taxon>Sordariomycetes</taxon>
        <taxon>Hypocreomycetidae</taxon>
        <taxon>Glomerellales</taxon>
        <taxon>Glomerellaceae</taxon>
        <taxon>Colletotrichum</taxon>
    </lineage>
</organism>
<protein>
    <recommendedName>
        <fullName evidence="3">F-box domain-containing protein</fullName>
    </recommendedName>
</protein>
<name>A0A1G4AP29_9PEZI</name>
<dbReference type="PANTHER" id="PTHR38790">
    <property type="entry name" value="2EXR DOMAIN-CONTAINING PROTEIN-RELATED"/>
    <property type="match status" value="1"/>
</dbReference>
<evidence type="ECO:0008006" key="3">
    <source>
        <dbReference type="Google" id="ProtNLM"/>
    </source>
</evidence>
<dbReference type="OrthoDB" id="4831075at2759"/>
<accession>A0A1G4AP29</accession>
<dbReference type="RefSeq" id="XP_022468098.1">
    <property type="nucleotide sequence ID" value="XM_022625395.1"/>
</dbReference>
<dbReference type="EMBL" id="MJBS01000213">
    <property type="protein sequence ID" value="OHE90924.1"/>
    <property type="molecule type" value="Genomic_DNA"/>
</dbReference>
<dbReference type="Proteomes" id="UP000176998">
    <property type="component" value="Unassembled WGS sequence"/>
</dbReference>
<sequence>MESDNYITSAQRKCLLLSLPLELRCKIYIKVFEGSEFIYVSFYSYNHNPVRPEGFNATPEHSILLTCRQIYEEARSMYWAESLVDSGGQSIDVMSRLLDPFAKAHVGHLRGVLGDVRRDPRPDRFLVEFPRLKTIRLSNAFVTHFTHEKFVSITSNEESIIAHIQRRMIRLGLDKFSGDEKSRHGVQFLVGAVFIGCRTTSNGSLVIPYPKHKHCFYNITTGKLFTIDFDHRDGMFDKHEDNLDASNFEHVLSGRYLRGTI</sequence>